<evidence type="ECO:0000313" key="2">
    <source>
        <dbReference type="EMBL" id="CAK0846762.1"/>
    </source>
</evidence>
<sequence>LLMNQVYVPISCATRELGVQLKGFIEELGAVVVLFRDDGGCLVQEGASGVGLSWQEKLERDQRWLLEQQLVMKPRDLDLNILESWPTLGDALMDSVMLGSHTVVDSSSEAFEEVQHYQKSRKKLPTPLKEFVDEECGEPADIKGKQKQKDGSDLVEESIQPRAKKMPMAAWRPSKQGLLLLTAATNNKVKKDNNRVAWRPSAETLAGDPLRQEVALRMVQGGEPGLPRALPQVLGMGSSGDAAPTAVAEGGAGLQQTPAAGAGGGYQAGGREEPLDQVDSECDKLHDWWHEQCSEGSLTEFGDAEVIDISDPTDDPIKGLELVGRTSRKGRSTKGKGKKRQQDSLAYLEALSDEQLKALAIRKIGSWDGVHRRLIAWGSDRS</sequence>
<gene>
    <name evidence="2" type="ORF">PCOR1329_LOCUS40176</name>
</gene>
<protein>
    <submittedName>
        <fullName evidence="2">Uncharacterized protein</fullName>
    </submittedName>
</protein>
<dbReference type="EMBL" id="CAUYUJ010014844">
    <property type="protein sequence ID" value="CAK0846762.1"/>
    <property type="molecule type" value="Genomic_DNA"/>
</dbReference>
<reference evidence="2" key="1">
    <citation type="submission" date="2023-10" db="EMBL/GenBank/DDBJ databases">
        <authorList>
            <person name="Chen Y."/>
            <person name="Shah S."/>
            <person name="Dougan E. K."/>
            <person name="Thang M."/>
            <person name="Chan C."/>
        </authorList>
    </citation>
    <scope>NUCLEOTIDE SEQUENCE [LARGE SCALE GENOMIC DNA]</scope>
</reference>
<dbReference type="Proteomes" id="UP001189429">
    <property type="component" value="Unassembled WGS sequence"/>
</dbReference>
<feature type="region of interest" description="Disordered" evidence="1">
    <location>
        <begin position="310"/>
        <end position="342"/>
    </location>
</feature>
<keyword evidence="3" id="KW-1185">Reference proteome</keyword>
<feature type="non-terminal residue" evidence="2">
    <location>
        <position position="1"/>
    </location>
</feature>
<feature type="compositionally biased region" description="Basic residues" evidence="1">
    <location>
        <begin position="326"/>
        <end position="339"/>
    </location>
</feature>
<evidence type="ECO:0000313" key="3">
    <source>
        <dbReference type="Proteomes" id="UP001189429"/>
    </source>
</evidence>
<accession>A0ABN9TL95</accession>
<proteinExistence type="predicted"/>
<name>A0ABN9TL95_9DINO</name>
<evidence type="ECO:0000256" key="1">
    <source>
        <dbReference type="SAM" id="MobiDB-lite"/>
    </source>
</evidence>
<comment type="caution">
    <text evidence="2">The sequence shown here is derived from an EMBL/GenBank/DDBJ whole genome shotgun (WGS) entry which is preliminary data.</text>
</comment>
<organism evidence="2 3">
    <name type="scientific">Prorocentrum cordatum</name>
    <dbReference type="NCBI Taxonomy" id="2364126"/>
    <lineage>
        <taxon>Eukaryota</taxon>
        <taxon>Sar</taxon>
        <taxon>Alveolata</taxon>
        <taxon>Dinophyceae</taxon>
        <taxon>Prorocentrales</taxon>
        <taxon>Prorocentraceae</taxon>
        <taxon>Prorocentrum</taxon>
    </lineage>
</organism>